<dbReference type="Pfam" id="PF13676">
    <property type="entry name" value="TIR_2"/>
    <property type="match status" value="1"/>
</dbReference>
<reference evidence="5" key="1">
    <citation type="journal article" date="2019" name="Int. J. Syst. Evol. Microbiol.">
        <title>The Global Catalogue of Microorganisms (GCM) 10K type strain sequencing project: providing services to taxonomists for standard genome sequencing and annotation.</title>
        <authorList>
            <consortium name="The Broad Institute Genomics Platform"/>
            <consortium name="The Broad Institute Genome Sequencing Center for Infectious Disease"/>
            <person name="Wu L."/>
            <person name="Ma J."/>
        </authorList>
    </citation>
    <scope>NUCLEOTIDE SEQUENCE [LARGE SCALE GENOMIC DNA]</scope>
    <source>
        <strain evidence="5">JCM 17782</strain>
    </source>
</reference>
<keyword evidence="5" id="KW-1185">Reference proteome</keyword>
<organism evidence="4 5">
    <name type="scientific">Mycobacterium paraffinicum</name>
    <dbReference type="NCBI Taxonomy" id="53378"/>
    <lineage>
        <taxon>Bacteria</taxon>
        <taxon>Bacillati</taxon>
        <taxon>Actinomycetota</taxon>
        <taxon>Actinomycetes</taxon>
        <taxon>Mycobacteriales</taxon>
        <taxon>Mycobacteriaceae</taxon>
        <taxon>Mycobacterium</taxon>
    </lineage>
</organism>
<evidence type="ECO:0000313" key="5">
    <source>
        <dbReference type="Proteomes" id="UP001501417"/>
    </source>
</evidence>
<dbReference type="Proteomes" id="UP001501417">
    <property type="component" value="Unassembled WGS sequence"/>
</dbReference>
<keyword evidence="2" id="KW-0472">Membrane</keyword>
<name>A0ABP8F4V3_9MYCO</name>
<keyword evidence="2" id="KW-0812">Transmembrane</keyword>
<accession>A0ABP8F4V3</accession>
<dbReference type="RefSeq" id="WP_264043301.1">
    <property type="nucleotide sequence ID" value="NZ_BAABGF010000052.1"/>
</dbReference>
<proteinExistence type="predicted"/>
<evidence type="ECO:0000256" key="1">
    <source>
        <dbReference type="SAM" id="MobiDB-lite"/>
    </source>
</evidence>
<gene>
    <name evidence="4" type="ORF">GCM10023161_45270</name>
</gene>
<keyword evidence="2" id="KW-1133">Transmembrane helix</keyword>
<feature type="compositionally biased region" description="Low complexity" evidence="1">
    <location>
        <begin position="221"/>
        <end position="238"/>
    </location>
</feature>
<dbReference type="PROSITE" id="PS50104">
    <property type="entry name" value="TIR"/>
    <property type="match status" value="1"/>
</dbReference>
<evidence type="ECO:0000259" key="3">
    <source>
        <dbReference type="PROSITE" id="PS50104"/>
    </source>
</evidence>
<dbReference type="InterPro" id="IPR038232">
    <property type="entry name" value="PknH-like_Extracell_sf"/>
</dbReference>
<protein>
    <recommendedName>
        <fullName evidence="3">TIR domain-containing protein</fullName>
    </recommendedName>
</protein>
<sequence>MTLFVSHSSQDKAAIQNLLKALRDARQPVWVDETLGGGDTWWRTILEQIRGCDVFVFALSNNSMASKPCQAELRYAEALRRPILPVQVGPVDSMRLTPLAETQVIDYRNPTVDSGIQLIEAVHELKEKLEPLPSPLPEEPPVPFAYLMRLGTTLSDPELSARQQAELVSELKAGLHEDGADPAARRDIARLLAKLRDRPDVTYQARNSIDALLKSVDEEPATAAAPATTPSAPAEPESGAVPAEGSDAAPPHAPKIGKSHRPRARWLVAGGAGLAVLIAIIVAAVLLLRPKPAPAPLSLDSILLNDAEINSITGTSNMAKTPDNQGTTFKDVSKAVDVSPRWCMGVLYPGADLTYEDSGEKQLDWAALEDSGGWVRAGEGNHHFVDQAVAAFSSRDQALDFVRRSANEWAACDGKTVTATYLDNGRAYTWIVENLTGHAPQITQMYRQQGGGPSYACQRVLQSASAYVIDVKVCGDHITDQASVIAGKMAVKVPKSAGPKF</sequence>
<dbReference type="Gene3D" id="3.40.1000.70">
    <property type="entry name" value="PknH-like extracellular domain"/>
    <property type="match status" value="1"/>
</dbReference>
<dbReference type="InterPro" id="IPR000157">
    <property type="entry name" value="TIR_dom"/>
</dbReference>
<dbReference type="SUPFAM" id="SSF52200">
    <property type="entry name" value="Toll/Interleukin receptor TIR domain"/>
    <property type="match status" value="1"/>
</dbReference>
<comment type="caution">
    <text evidence="4">The sequence shown here is derived from an EMBL/GenBank/DDBJ whole genome shotgun (WGS) entry which is preliminary data.</text>
</comment>
<evidence type="ECO:0000256" key="2">
    <source>
        <dbReference type="SAM" id="Phobius"/>
    </source>
</evidence>
<dbReference type="Gene3D" id="3.40.50.10140">
    <property type="entry name" value="Toll/interleukin-1 receptor homology (TIR) domain"/>
    <property type="match status" value="1"/>
</dbReference>
<evidence type="ECO:0000313" key="4">
    <source>
        <dbReference type="EMBL" id="GAA4295087.1"/>
    </source>
</evidence>
<dbReference type="EMBL" id="BAABGF010000052">
    <property type="protein sequence ID" value="GAA4295087.1"/>
    <property type="molecule type" value="Genomic_DNA"/>
</dbReference>
<feature type="domain" description="TIR" evidence="3">
    <location>
        <begin position="1"/>
        <end position="129"/>
    </location>
</feature>
<dbReference type="InterPro" id="IPR026954">
    <property type="entry name" value="PknH-like_Extracell"/>
</dbReference>
<feature type="transmembrane region" description="Helical" evidence="2">
    <location>
        <begin position="266"/>
        <end position="288"/>
    </location>
</feature>
<feature type="region of interest" description="Disordered" evidence="1">
    <location>
        <begin position="220"/>
        <end position="258"/>
    </location>
</feature>
<dbReference type="InterPro" id="IPR035897">
    <property type="entry name" value="Toll_tir_struct_dom_sf"/>
</dbReference>
<dbReference type="Pfam" id="PF14032">
    <property type="entry name" value="PknH_C"/>
    <property type="match status" value="1"/>
</dbReference>